<keyword evidence="2" id="KW-1185">Reference proteome</keyword>
<reference evidence="1" key="1">
    <citation type="submission" date="2021-09" db="EMBL/GenBank/DDBJ databases">
        <title>Genome of Aequorivita sp. strain F47161.</title>
        <authorList>
            <person name="Wang Y."/>
        </authorList>
    </citation>
    <scope>NUCLEOTIDE SEQUENCE</scope>
    <source>
        <strain evidence="1">F47161</strain>
    </source>
</reference>
<evidence type="ECO:0000313" key="1">
    <source>
        <dbReference type="EMBL" id="MCG2418561.1"/>
    </source>
</evidence>
<name>A0A9X1QV88_9FLAO</name>
<dbReference type="RefSeq" id="WP_237602370.1">
    <property type="nucleotide sequence ID" value="NZ_JAIRBA010000008.1"/>
</dbReference>
<comment type="caution">
    <text evidence="1">The sequence shown here is derived from an EMBL/GenBank/DDBJ whole genome shotgun (WGS) entry which is preliminary data.</text>
</comment>
<accession>A0A9X1QV88</accession>
<evidence type="ECO:0000313" key="2">
    <source>
        <dbReference type="Proteomes" id="UP001139461"/>
    </source>
</evidence>
<sequence>MRSGYGSINHMLVTLRNNKILLSEKRSFFKPKSYQTTKAEYYEAVDDNFNFKKATAKQLRKVRATVIQKRKRETRNFVIVACINN</sequence>
<proteinExistence type="predicted"/>
<dbReference type="AlphaFoldDB" id="A0A9X1QV88"/>
<dbReference type="EMBL" id="JAIRBA010000008">
    <property type="protein sequence ID" value="MCG2418561.1"/>
    <property type="molecule type" value="Genomic_DNA"/>
</dbReference>
<dbReference type="Proteomes" id="UP001139461">
    <property type="component" value="Unassembled WGS sequence"/>
</dbReference>
<gene>
    <name evidence="1" type="ORF">K8089_05960</name>
</gene>
<organism evidence="1 2">
    <name type="scientific">Aequorivita vitellina</name>
    <dbReference type="NCBI Taxonomy" id="2874475"/>
    <lineage>
        <taxon>Bacteria</taxon>
        <taxon>Pseudomonadati</taxon>
        <taxon>Bacteroidota</taxon>
        <taxon>Flavobacteriia</taxon>
        <taxon>Flavobacteriales</taxon>
        <taxon>Flavobacteriaceae</taxon>
        <taxon>Aequorivita</taxon>
    </lineage>
</organism>
<protein>
    <submittedName>
        <fullName evidence="1">Uncharacterized protein</fullName>
    </submittedName>
</protein>